<dbReference type="SUPFAM" id="SSF51735">
    <property type="entry name" value="NAD(P)-binding Rossmann-fold domains"/>
    <property type="match status" value="1"/>
</dbReference>
<dbReference type="InterPro" id="IPR029903">
    <property type="entry name" value="RmlD-like-bd"/>
</dbReference>
<accession>X0TET8</accession>
<dbReference type="InterPro" id="IPR005913">
    <property type="entry name" value="dTDP_dehydrorham_reduct"/>
</dbReference>
<feature type="non-terminal residue" evidence="2">
    <location>
        <position position="125"/>
    </location>
</feature>
<proteinExistence type="predicted"/>
<name>X0TET8_9ZZZZ</name>
<dbReference type="GO" id="GO:0005829">
    <property type="term" value="C:cytosol"/>
    <property type="evidence" value="ECO:0007669"/>
    <property type="project" value="TreeGrafter"/>
</dbReference>
<reference evidence="2" key="1">
    <citation type="journal article" date="2014" name="Front. Microbiol.">
        <title>High frequency of phylogenetically diverse reductive dehalogenase-homologous genes in deep subseafloor sedimentary metagenomes.</title>
        <authorList>
            <person name="Kawai M."/>
            <person name="Futagami T."/>
            <person name="Toyoda A."/>
            <person name="Takaki Y."/>
            <person name="Nishi S."/>
            <person name="Hori S."/>
            <person name="Arai W."/>
            <person name="Tsubouchi T."/>
            <person name="Morono Y."/>
            <person name="Uchiyama I."/>
            <person name="Ito T."/>
            <person name="Fujiyama A."/>
            <person name="Inagaki F."/>
            <person name="Takami H."/>
        </authorList>
    </citation>
    <scope>NUCLEOTIDE SEQUENCE</scope>
    <source>
        <strain evidence="2">Expedition CK06-06</strain>
    </source>
</reference>
<comment type="caution">
    <text evidence="2">The sequence shown here is derived from an EMBL/GenBank/DDBJ whole genome shotgun (WGS) entry which is preliminary data.</text>
</comment>
<dbReference type="GO" id="GO:0019305">
    <property type="term" value="P:dTDP-rhamnose biosynthetic process"/>
    <property type="evidence" value="ECO:0007669"/>
    <property type="project" value="TreeGrafter"/>
</dbReference>
<dbReference type="Pfam" id="PF04321">
    <property type="entry name" value="RmlD_sub_bind"/>
    <property type="match status" value="1"/>
</dbReference>
<sequence length="125" mass="13347">MAEIAVIGATGQLGNDLCRELNSVGLVRLTHSDIEVADMDSVKKTLEKYQVNVVINTAAFHRIDDCEMDSDKAFRVNASGAGNVAVAAQGLGAKLVHMSTDYVFGGETESRTVPYTEFDAPVPLS</sequence>
<protein>
    <recommendedName>
        <fullName evidence="1">RmlD-like substrate binding domain-containing protein</fullName>
    </recommendedName>
</protein>
<dbReference type="GO" id="GO:0008831">
    <property type="term" value="F:dTDP-4-dehydrorhamnose reductase activity"/>
    <property type="evidence" value="ECO:0007669"/>
    <property type="project" value="TreeGrafter"/>
</dbReference>
<dbReference type="InterPro" id="IPR036291">
    <property type="entry name" value="NAD(P)-bd_dom_sf"/>
</dbReference>
<gene>
    <name evidence="2" type="ORF">S01H1_25754</name>
</gene>
<organism evidence="2">
    <name type="scientific">marine sediment metagenome</name>
    <dbReference type="NCBI Taxonomy" id="412755"/>
    <lineage>
        <taxon>unclassified sequences</taxon>
        <taxon>metagenomes</taxon>
        <taxon>ecological metagenomes</taxon>
    </lineage>
</organism>
<dbReference type="PANTHER" id="PTHR10491:SF4">
    <property type="entry name" value="METHIONINE ADENOSYLTRANSFERASE 2 SUBUNIT BETA"/>
    <property type="match status" value="1"/>
</dbReference>
<feature type="domain" description="RmlD-like substrate binding" evidence="1">
    <location>
        <begin position="4"/>
        <end position="125"/>
    </location>
</feature>
<evidence type="ECO:0000313" key="2">
    <source>
        <dbReference type="EMBL" id="GAF92038.1"/>
    </source>
</evidence>
<dbReference type="PANTHER" id="PTHR10491">
    <property type="entry name" value="DTDP-4-DEHYDRORHAMNOSE REDUCTASE"/>
    <property type="match status" value="1"/>
</dbReference>
<evidence type="ECO:0000259" key="1">
    <source>
        <dbReference type="Pfam" id="PF04321"/>
    </source>
</evidence>
<dbReference type="EMBL" id="BARS01015579">
    <property type="protein sequence ID" value="GAF92038.1"/>
    <property type="molecule type" value="Genomic_DNA"/>
</dbReference>
<dbReference type="Gene3D" id="3.40.50.720">
    <property type="entry name" value="NAD(P)-binding Rossmann-like Domain"/>
    <property type="match status" value="1"/>
</dbReference>
<dbReference type="AlphaFoldDB" id="X0TET8"/>